<evidence type="ECO:0000256" key="3">
    <source>
        <dbReference type="ARBA" id="ARBA00008061"/>
    </source>
</evidence>
<evidence type="ECO:0000256" key="6">
    <source>
        <dbReference type="ARBA" id="ARBA00022490"/>
    </source>
</evidence>
<dbReference type="PANTHER" id="PTHR43651">
    <property type="entry name" value="1,4-ALPHA-GLUCAN-BRANCHING ENZYME"/>
    <property type="match status" value="1"/>
</dbReference>
<dbReference type="Gene3D" id="2.60.40.10">
    <property type="entry name" value="Immunoglobulins"/>
    <property type="match status" value="1"/>
</dbReference>
<dbReference type="PANTHER" id="PTHR43651:SF11">
    <property type="entry name" value="MALTO-OLIGOSYLTREHALOSE TREHALOHYDROLASE"/>
    <property type="match status" value="1"/>
</dbReference>
<keyword evidence="9 14" id="KW-0326">Glycosidase</keyword>
<dbReference type="SUPFAM" id="SSF81296">
    <property type="entry name" value="E set domains"/>
    <property type="match status" value="1"/>
</dbReference>
<reference evidence="16" key="1">
    <citation type="journal article" date="2022" name="Environ. Microbiol.">
        <title>Geoalkalibacter halelectricus SAP #1 sp. nov. possessing extracellular electron transfer and mineral#reducing capabilities from a haloalkaline environment.</title>
        <authorList>
            <person name="Yadav S."/>
            <person name="Singh R."/>
            <person name="Sundharam S.S."/>
            <person name="Chaudhary S."/>
            <person name="Krishnamurthi S."/>
            <person name="Patil S.A."/>
        </authorList>
    </citation>
    <scope>NUCLEOTIDE SEQUENCE</scope>
    <source>
        <strain evidence="16">SAP-1</strain>
    </source>
</reference>
<accession>A0ABY5ZKU7</accession>
<keyword evidence="7 14" id="KW-0378">Hydrolase</keyword>
<dbReference type="InterPro" id="IPR017853">
    <property type="entry name" value="GH"/>
</dbReference>
<comment type="similarity">
    <text evidence="3 14">Belongs to the glycosyl hydrolase 13 family.</text>
</comment>
<feature type="domain" description="Glycosyl hydrolase family 13 catalytic" evidence="15">
    <location>
        <begin position="113"/>
        <end position="457"/>
    </location>
</feature>
<dbReference type="InterPro" id="IPR012768">
    <property type="entry name" value="Trehalose_TreZ"/>
</dbReference>
<evidence type="ECO:0000256" key="1">
    <source>
        <dbReference type="ARBA" id="ARBA00004496"/>
    </source>
</evidence>
<gene>
    <name evidence="16" type="primary">treZ</name>
    <name evidence="16" type="ORF">L9S41_16220</name>
</gene>
<evidence type="ECO:0000256" key="4">
    <source>
        <dbReference type="ARBA" id="ARBA00012268"/>
    </source>
</evidence>
<evidence type="ECO:0000259" key="15">
    <source>
        <dbReference type="SMART" id="SM00642"/>
    </source>
</evidence>
<dbReference type="CDD" id="cd11325">
    <property type="entry name" value="AmyAc_GTHase"/>
    <property type="match status" value="1"/>
</dbReference>
<evidence type="ECO:0000256" key="12">
    <source>
        <dbReference type="ARBA" id="ARBA00034013"/>
    </source>
</evidence>
<dbReference type="InterPro" id="IPR014756">
    <property type="entry name" value="Ig_E-set"/>
</dbReference>
<dbReference type="InterPro" id="IPR006047">
    <property type="entry name" value="GH13_cat_dom"/>
</dbReference>
<dbReference type="PIRSF" id="PIRSF006337">
    <property type="entry name" value="Trehalose_TreZ"/>
    <property type="match status" value="1"/>
</dbReference>
<evidence type="ECO:0000256" key="2">
    <source>
        <dbReference type="ARBA" id="ARBA00005199"/>
    </source>
</evidence>
<evidence type="ECO:0000256" key="14">
    <source>
        <dbReference type="PIRNR" id="PIRNR006337"/>
    </source>
</evidence>
<comment type="subcellular location">
    <subcellularLocation>
        <location evidence="1">Cytoplasm</location>
    </subcellularLocation>
</comment>
<evidence type="ECO:0000256" key="7">
    <source>
        <dbReference type="ARBA" id="ARBA00022801"/>
    </source>
</evidence>
<dbReference type="InterPro" id="IPR004193">
    <property type="entry name" value="Glyco_hydro_13_N"/>
</dbReference>
<dbReference type="SMART" id="SM00642">
    <property type="entry name" value="Aamy"/>
    <property type="match status" value="1"/>
</dbReference>
<name>A0ABY5ZKU7_9BACT</name>
<dbReference type="Pfam" id="PF02922">
    <property type="entry name" value="CBM_48"/>
    <property type="match status" value="1"/>
</dbReference>
<dbReference type="InterPro" id="IPR013783">
    <property type="entry name" value="Ig-like_fold"/>
</dbReference>
<dbReference type="Gene3D" id="1.10.10.760">
    <property type="entry name" value="E-set domains of sugar-utilizing enzymes"/>
    <property type="match status" value="1"/>
</dbReference>
<dbReference type="NCBIfam" id="TIGR02402">
    <property type="entry name" value="trehalose_TreZ"/>
    <property type="match status" value="1"/>
</dbReference>
<comment type="pathway">
    <text evidence="2 14">Glycan biosynthesis; trehalose biosynthesis.</text>
</comment>
<evidence type="ECO:0000256" key="11">
    <source>
        <dbReference type="ARBA" id="ARBA00033284"/>
    </source>
</evidence>
<keyword evidence="8" id="KW-0119">Carbohydrate metabolism</keyword>
<dbReference type="SUPFAM" id="SSF51445">
    <property type="entry name" value="(Trans)glycosidases"/>
    <property type="match status" value="1"/>
</dbReference>
<dbReference type="EC" id="3.2.1.141" evidence="4 13"/>
<evidence type="ECO:0000313" key="17">
    <source>
        <dbReference type="Proteomes" id="UP001060414"/>
    </source>
</evidence>
<dbReference type="EMBL" id="CP092109">
    <property type="protein sequence ID" value="UWZ79208.1"/>
    <property type="molecule type" value="Genomic_DNA"/>
</dbReference>
<keyword evidence="6" id="KW-0963">Cytoplasm</keyword>
<evidence type="ECO:0000256" key="13">
    <source>
        <dbReference type="NCBIfam" id="TIGR02402"/>
    </source>
</evidence>
<dbReference type="Pfam" id="PF00128">
    <property type="entry name" value="Alpha-amylase"/>
    <property type="match status" value="1"/>
</dbReference>
<dbReference type="InterPro" id="IPR044901">
    <property type="entry name" value="Trehalose_TreZ_E-set_sf"/>
</dbReference>
<sequence length="608" mass="69379">MQLGATCLEGGRCEFLVWAPSCREVSLHQVAPRDRILPMERQPRGYWRLMAEDMPPGARYFYRLDGERDRPDPASHYQPEGVHGPSQIVDHQRFSWSDQGWRGCALADLVIYELHVGAFTNAGTFDAMIERLPVLRELGITAIELMPVAQFPGERNWGYDGVQPFAVQHSYGGPEGLKRLVDACHREGLAVVLDVVYNHLGPEGNYLWDFGPYFTDRYRTPWGDAINFDGACSDEVRRYFLQNALHWFRNYHIDVLRLDAVHAIRDFSATTFLQELAEQTREFSLGNQRTCLLIAESDLNDPRVIRPAELGGYGLDAQWSDDFHHALHCLITGEALGYYGDFGNVGDLVKTYREGFAYAWRYSSFRKCRHGASAADRPAQQFVVCSQNHDQVGNRMNGERLIALAGFEAAKLAAAAVLLSPYVPLLFMGEEYGEENPFPYFVSFEDAELIAAVRRGRKEEFEDFHAAGEPPDPQSPRTFAAARLDWSKRDQPRHRAMLAFYRELLRLRRANPVLARRDNNQLEGWGLEDEKLLWLRRWNEQAEVWILANFNTKEGSCSFPGRSRGYRKLLDSADRQWQGPGSRLPELIEGRCKLHLAPQSLVVFQSAD</sequence>
<evidence type="ECO:0000256" key="5">
    <source>
        <dbReference type="ARBA" id="ARBA00015938"/>
    </source>
</evidence>
<evidence type="ECO:0000256" key="10">
    <source>
        <dbReference type="ARBA" id="ARBA00032057"/>
    </source>
</evidence>
<protein>
    <recommendedName>
        <fullName evidence="5 13">Malto-oligosyltrehalose trehalohydrolase</fullName>
        <shortName evidence="14">MTHase</shortName>
        <ecNumber evidence="4 13">3.2.1.141</ecNumber>
    </recommendedName>
    <alternativeName>
        <fullName evidence="11 14">4-alpha-D-((1-&gt;4)-alpha-D-glucano)trehalose trehalohydrolase</fullName>
    </alternativeName>
    <alternativeName>
        <fullName evidence="10 14">Maltooligosyl trehalose trehalohydrolase</fullName>
    </alternativeName>
</protein>
<organism evidence="16 17">
    <name type="scientific">Geoalkalibacter halelectricus</name>
    <dbReference type="NCBI Taxonomy" id="2847045"/>
    <lineage>
        <taxon>Bacteria</taxon>
        <taxon>Pseudomonadati</taxon>
        <taxon>Thermodesulfobacteriota</taxon>
        <taxon>Desulfuromonadia</taxon>
        <taxon>Desulfuromonadales</taxon>
        <taxon>Geoalkalibacteraceae</taxon>
        <taxon>Geoalkalibacter</taxon>
    </lineage>
</organism>
<dbReference type="RefSeq" id="WP_260747565.1">
    <property type="nucleotide sequence ID" value="NZ_CP092109.1"/>
</dbReference>
<dbReference type="Gene3D" id="3.20.20.80">
    <property type="entry name" value="Glycosidases"/>
    <property type="match status" value="1"/>
</dbReference>
<evidence type="ECO:0000313" key="16">
    <source>
        <dbReference type="EMBL" id="UWZ79208.1"/>
    </source>
</evidence>
<evidence type="ECO:0000256" key="8">
    <source>
        <dbReference type="ARBA" id="ARBA00023277"/>
    </source>
</evidence>
<dbReference type="Proteomes" id="UP001060414">
    <property type="component" value="Chromosome"/>
</dbReference>
<dbReference type="CDD" id="cd02853">
    <property type="entry name" value="E_set_MTHase_like_N"/>
    <property type="match status" value="1"/>
</dbReference>
<proteinExistence type="inferred from homology"/>
<comment type="catalytic activity">
    <reaction evidence="12 14">
        <text>hydrolysis of (1-&gt;4)-alpha-D-glucosidic linkage in 4-alpha-D-[(1-&gt;4)-alpha-D-glucanosyl]n trehalose to yield trehalose and (1-&gt;4)-alpha-D-glucan.</text>
        <dbReference type="EC" id="3.2.1.141"/>
    </reaction>
</comment>
<evidence type="ECO:0000256" key="9">
    <source>
        <dbReference type="ARBA" id="ARBA00023295"/>
    </source>
</evidence>
<keyword evidence="17" id="KW-1185">Reference proteome</keyword>